<accession>A0A392U5T3</accession>
<evidence type="ECO:0000313" key="1">
    <source>
        <dbReference type="EMBL" id="MCI68722.1"/>
    </source>
</evidence>
<evidence type="ECO:0000313" key="2">
    <source>
        <dbReference type="Proteomes" id="UP000265520"/>
    </source>
</evidence>
<comment type="caution">
    <text evidence="1">The sequence shown here is derived from an EMBL/GenBank/DDBJ whole genome shotgun (WGS) entry which is preliminary data.</text>
</comment>
<organism evidence="1 2">
    <name type="scientific">Trifolium medium</name>
    <dbReference type="NCBI Taxonomy" id="97028"/>
    <lineage>
        <taxon>Eukaryota</taxon>
        <taxon>Viridiplantae</taxon>
        <taxon>Streptophyta</taxon>
        <taxon>Embryophyta</taxon>
        <taxon>Tracheophyta</taxon>
        <taxon>Spermatophyta</taxon>
        <taxon>Magnoliopsida</taxon>
        <taxon>eudicotyledons</taxon>
        <taxon>Gunneridae</taxon>
        <taxon>Pentapetalae</taxon>
        <taxon>rosids</taxon>
        <taxon>fabids</taxon>
        <taxon>Fabales</taxon>
        <taxon>Fabaceae</taxon>
        <taxon>Papilionoideae</taxon>
        <taxon>50 kb inversion clade</taxon>
        <taxon>NPAAA clade</taxon>
        <taxon>Hologalegina</taxon>
        <taxon>IRL clade</taxon>
        <taxon>Trifolieae</taxon>
        <taxon>Trifolium</taxon>
    </lineage>
</organism>
<name>A0A392U5T3_9FABA</name>
<dbReference type="EMBL" id="LXQA010741533">
    <property type="protein sequence ID" value="MCI68722.1"/>
    <property type="molecule type" value="Genomic_DNA"/>
</dbReference>
<feature type="non-terminal residue" evidence="1">
    <location>
        <position position="1"/>
    </location>
</feature>
<dbReference type="AlphaFoldDB" id="A0A392U5T3"/>
<keyword evidence="2" id="KW-1185">Reference proteome</keyword>
<reference evidence="1 2" key="1">
    <citation type="journal article" date="2018" name="Front. Plant Sci.">
        <title>Red Clover (Trifolium pratense) and Zigzag Clover (T. medium) - A Picture of Genomic Similarities and Differences.</title>
        <authorList>
            <person name="Dluhosova J."/>
            <person name="Istvanek J."/>
            <person name="Nedelnik J."/>
            <person name="Repkova J."/>
        </authorList>
    </citation>
    <scope>NUCLEOTIDE SEQUENCE [LARGE SCALE GENOMIC DNA]</scope>
    <source>
        <strain evidence="2">cv. 10/8</strain>
        <tissue evidence="1">Leaf</tissue>
    </source>
</reference>
<protein>
    <submittedName>
        <fullName evidence="1">Uncharacterized protein</fullName>
    </submittedName>
</protein>
<dbReference type="Proteomes" id="UP000265520">
    <property type="component" value="Unassembled WGS sequence"/>
</dbReference>
<proteinExistence type="predicted"/>
<sequence>SSKGVELEMQKNEQKTGD</sequence>